<gene>
    <name evidence="1" type="ORF">ACFO1S_23855</name>
</gene>
<evidence type="ECO:0000313" key="1">
    <source>
        <dbReference type="EMBL" id="MFC4306460.1"/>
    </source>
</evidence>
<dbReference type="Proteomes" id="UP001595755">
    <property type="component" value="Unassembled WGS sequence"/>
</dbReference>
<keyword evidence="2" id="KW-1185">Reference proteome</keyword>
<dbReference type="InterPro" id="IPR049585">
    <property type="entry name" value="CdiI_EcoliA0-like"/>
</dbReference>
<sequence length="172" mass="20289">MRTHERYGKLTNTKVGELFMDGDREVKLARLLEQHRRKNKNDYSVLFNECITSLGAGTMIVSQEKSDLIYKELQEHFEFTFYGRINPEGHIFEELILSNLDRSIAKDEMCYILWSHGNDPVIQVNIYQVIKKIDDVLAVSPDVWLYKINEYVIEIFHNGVIRKIYKNKSESR</sequence>
<evidence type="ECO:0000313" key="2">
    <source>
        <dbReference type="Proteomes" id="UP001595755"/>
    </source>
</evidence>
<dbReference type="CDD" id="cd20693">
    <property type="entry name" value="CdiI_EcoliA0-like"/>
    <property type="match status" value="1"/>
</dbReference>
<name>A0ABV8SGT9_9BACL</name>
<dbReference type="Pfam" id="PF24172">
    <property type="entry name" value="CdiI_ImmP"/>
    <property type="match status" value="1"/>
</dbReference>
<accession>A0ABV8SGT9</accession>
<comment type="caution">
    <text evidence="1">The sequence shown here is derived from an EMBL/GenBank/DDBJ whole genome shotgun (WGS) entry which is preliminary data.</text>
</comment>
<dbReference type="EMBL" id="JBHSED010000065">
    <property type="protein sequence ID" value="MFC4306460.1"/>
    <property type="molecule type" value="Genomic_DNA"/>
</dbReference>
<protein>
    <submittedName>
        <fullName evidence="1">Uncharacterized protein</fullName>
    </submittedName>
</protein>
<proteinExistence type="predicted"/>
<reference evidence="2" key="1">
    <citation type="journal article" date="2019" name="Int. J. Syst. Evol. Microbiol.">
        <title>The Global Catalogue of Microorganisms (GCM) 10K type strain sequencing project: providing services to taxonomists for standard genome sequencing and annotation.</title>
        <authorList>
            <consortium name="The Broad Institute Genomics Platform"/>
            <consortium name="The Broad Institute Genome Sequencing Center for Infectious Disease"/>
            <person name="Wu L."/>
            <person name="Ma J."/>
        </authorList>
    </citation>
    <scope>NUCLEOTIDE SEQUENCE [LARGE SCALE GENOMIC DNA]</scope>
    <source>
        <strain evidence="2">CGMCC 4.1641</strain>
    </source>
</reference>
<organism evidence="1 2">
    <name type="scientific">Cohnella boryungensis</name>
    <dbReference type="NCBI Taxonomy" id="768479"/>
    <lineage>
        <taxon>Bacteria</taxon>
        <taxon>Bacillati</taxon>
        <taxon>Bacillota</taxon>
        <taxon>Bacilli</taxon>
        <taxon>Bacillales</taxon>
        <taxon>Paenibacillaceae</taxon>
        <taxon>Cohnella</taxon>
    </lineage>
</organism>